<feature type="transmembrane region" description="Helical" evidence="1">
    <location>
        <begin position="6"/>
        <end position="24"/>
    </location>
</feature>
<feature type="transmembrane region" description="Helical" evidence="1">
    <location>
        <begin position="58"/>
        <end position="76"/>
    </location>
</feature>
<accession>A0ABY6HJZ0</accession>
<keyword evidence="1" id="KW-0472">Membrane</keyword>
<protein>
    <submittedName>
        <fullName evidence="2">Uncharacterized protein</fullName>
    </submittedName>
</protein>
<proteinExistence type="predicted"/>
<organism evidence="2 3">
    <name type="scientific">Candidatus Lokiarchaeum ossiferum</name>
    <dbReference type="NCBI Taxonomy" id="2951803"/>
    <lineage>
        <taxon>Archaea</taxon>
        <taxon>Promethearchaeati</taxon>
        <taxon>Promethearchaeota</taxon>
        <taxon>Promethearchaeia</taxon>
        <taxon>Promethearchaeales</taxon>
        <taxon>Promethearchaeaceae</taxon>
        <taxon>Candidatus Lokiarchaeum</taxon>
    </lineage>
</organism>
<feature type="transmembrane region" description="Helical" evidence="1">
    <location>
        <begin position="149"/>
        <end position="172"/>
    </location>
</feature>
<reference evidence="2" key="1">
    <citation type="submission" date="2022-09" db="EMBL/GenBank/DDBJ databases">
        <title>Actin cytoskeleton and complex cell architecture in an #Asgard archaeon.</title>
        <authorList>
            <person name="Ponce Toledo R.I."/>
            <person name="Schleper C."/>
            <person name="Rodrigues Oliveira T."/>
            <person name="Wollweber F."/>
            <person name="Xu J."/>
            <person name="Rittmann S."/>
            <person name="Klingl A."/>
            <person name="Pilhofer M."/>
        </authorList>
    </citation>
    <scope>NUCLEOTIDE SEQUENCE</scope>
    <source>
        <strain evidence="2">B-35</strain>
    </source>
</reference>
<sequence>MGFAATEIILLITFGLIYGIFLVYDLFKRGDNYGTLAYIFALLPGNYLWYIVTKNAMYDFGATGASMVLVCLWLFAVFRDILIKDKSEGYKDADDVVLVLIIALILNFILSAVLPAFTSLNFMANGTKEFWTWFRIPETFHIFTYSPSAAIILVYKIMCTVLTLTVIIPLIIDLKETPVNIVALIIITIIFAVPFGFLAYLWAGNSTPMIPVLLFLFSVIFFIFLLLITKGQKEN</sequence>
<keyword evidence="1" id="KW-0812">Transmembrane</keyword>
<evidence type="ECO:0000313" key="3">
    <source>
        <dbReference type="Proteomes" id="UP001208689"/>
    </source>
</evidence>
<feature type="transmembrane region" description="Helical" evidence="1">
    <location>
        <begin position="209"/>
        <end position="228"/>
    </location>
</feature>
<keyword evidence="3" id="KW-1185">Reference proteome</keyword>
<dbReference type="EMBL" id="CP104013">
    <property type="protein sequence ID" value="UYP43845.1"/>
    <property type="molecule type" value="Genomic_DNA"/>
</dbReference>
<dbReference type="Proteomes" id="UP001208689">
    <property type="component" value="Chromosome"/>
</dbReference>
<feature type="transmembrane region" description="Helical" evidence="1">
    <location>
        <begin position="96"/>
        <end position="117"/>
    </location>
</feature>
<evidence type="ECO:0000256" key="1">
    <source>
        <dbReference type="SAM" id="Phobius"/>
    </source>
</evidence>
<feature type="transmembrane region" description="Helical" evidence="1">
    <location>
        <begin position="179"/>
        <end position="203"/>
    </location>
</feature>
<feature type="transmembrane region" description="Helical" evidence="1">
    <location>
        <begin position="36"/>
        <end position="52"/>
    </location>
</feature>
<evidence type="ECO:0000313" key="2">
    <source>
        <dbReference type="EMBL" id="UYP43845.1"/>
    </source>
</evidence>
<gene>
    <name evidence="2" type="ORF">NEF87_000130</name>
</gene>
<name>A0ABY6HJZ0_9ARCH</name>
<keyword evidence="1" id="KW-1133">Transmembrane helix</keyword>